<protein>
    <submittedName>
        <fullName evidence="11">Fork-head domain-containing protein</fullName>
    </submittedName>
</protein>
<evidence type="ECO:0000256" key="6">
    <source>
        <dbReference type="SAM" id="MobiDB-lite"/>
    </source>
</evidence>
<feature type="compositionally biased region" description="Basic residues" evidence="6">
    <location>
        <begin position="1465"/>
        <end position="1477"/>
    </location>
</feature>
<dbReference type="Proteomes" id="UP000887574">
    <property type="component" value="Unplaced"/>
</dbReference>
<organism evidence="10 11">
    <name type="scientific">Ditylenchus dipsaci</name>
    <dbReference type="NCBI Taxonomy" id="166011"/>
    <lineage>
        <taxon>Eukaryota</taxon>
        <taxon>Metazoa</taxon>
        <taxon>Ecdysozoa</taxon>
        <taxon>Nematoda</taxon>
        <taxon>Chromadorea</taxon>
        <taxon>Rhabditida</taxon>
        <taxon>Tylenchina</taxon>
        <taxon>Tylenchomorpha</taxon>
        <taxon>Sphaerularioidea</taxon>
        <taxon>Anguinidae</taxon>
        <taxon>Anguininae</taxon>
        <taxon>Ditylenchus</taxon>
    </lineage>
</organism>
<dbReference type="InterPro" id="IPR017942">
    <property type="entry name" value="Lipid-bd_serum_glycop_N"/>
</dbReference>
<keyword evidence="7" id="KW-0472">Membrane</keyword>
<dbReference type="GO" id="GO:0007606">
    <property type="term" value="P:sensory perception of chemical stimulus"/>
    <property type="evidence" value="ECO:0007669"/>
    <property type="project" value="InterPro"/>
</dbReference>
<keyword evidence="7" id="KW-1133">Transmembrane helix</keyword>
<evidence type="ECO:0000256" key="1">
    <source>
        <dbReference type="ARBA" id="ARBA00006803"/>
    </source>
</evidence>
<comment type="similarity">
    <text evidence="2">Belongs to the BPI/LBP/Plunc superfamily. BPI/LBP family.</text>
</comment>
<keyword evidence="4" id="KW-1015">Disulfide bond</keyword>
<dbReference type="SUPFAM" id="SSF53098">
    <property type="entry name" value="Ribonuclease H-like"/>
    <property type="match status" value="1"/>
</dbReference>
<dbReference type="Gene3D" id="3.15.20.10">
    <property type="entry name" value="Bactericidal permeability-increasing protein, domain 2"/>
    <property type="match status" value="1"/>
</dbReference>
<feature type="transmembrane region" description="Helical" evidence="7">
    <location>
        <begin position="1017"/>
        <end position="1035"/>
    </location>
</feature>
<dbReference type="GO" id="GO:0003700">
    <property type="term" value="F:DNA-binding transcription factor activity"/>
    <property type="evidence" value="ECO:0007669"/>
    <property type="project" value="InterPro"/>
</dbReference>
<name>A0A915DHA8_9BILA</name>
<evidence type="ECO:0000256" key="7">
    <source>
        <dbReference type="SAM" id="Phobius"/>
    </source>
</evidence>
<dbReference type="GO" id="GO:0005634">
    <property type="term" value="C:nucleus"/>
    <property type="evidence" value="ECO:0007669"/>
    <property type="project" value="UniProtKB-SubCell"/>
</dbReference>
<dbReference type="SUPFAM" id="SSF46785">
    <property type="entry name" value="Winged helix' DNA-binding domain"/>
    <property type="match status" value="1"/>
</dbReference>
<proteinExistence type="inferred from homology"/>
<feature type="domain" description="RNase H type-1" evidence="9">
    <location>
        <begin position="1117"/>
        <end position="1254"/>
    </location>
</feature>
<dbReference type="Pfam" id="PF02886">
    <property type="entry name" value="LBP_BPI_CETP_C"/>
    <property type="match status" value="1"/>
</dbReference>
<dbReference type="PRINTS" id="PR00053">
    <property type="entry name" value="FORKHEAD"/>
</dbReference>
<dbReference type="InterPro" id="IPR032942">
    <property type="entry name" value="BPI/LBP/Plunc"/>
</dbReference>
<dbReference type="InterPro" id="IPR001766">
    <property type="entry name" value="Fork_head_dom"/>
</dbReference>
<dbReference type="Pfam" id="PF03125">
    <property type="entry name" value="Sre"/>
    <property type="match status" value="1"/>
</dbReference>
<evidence type="ECO:0000256" key="4">
    <source>
        <dbReference type="ARBA" id="ARBA00023157"/>
    </source>
</evidence>
<sequence length="1897" mass="209084">MKQPLVQDNKPVHHSLLNEQKISLKKLQLKEAGFKAWKSFIPVWTYYLNNMRKLIFFLSIITFLPFNSLQVESPVRRSIAPTPQVYQKSPTYLTSNPSPYSGSQAQNYQGNSQLPAAPQQTNGRETNSNQVNGKAASPQFNSQDNGKQPLKVNLCLLNLCLLPAASKVSAMVEGGSATSSLAVSSAGGSDFNPQLLGGVPGSPGVRARINRKAFDFASKLIGPVLDKQIKNAQIPEIQQCLPQVNGCIRNNRLPICPNQIVLQVENLDIGVVGNLNGRVEVLAPIALVGSVRLNAQRVSLRVALSVQVQQGGALNIGVSACKATIGQASIFIDNGGLIGDIANGQLQRKFSQAVRKLLPTQLCQRLPGIVNEQLGGKLSGISSRISLMDLLGAALSSLGGIEGLLDLGGTDDTSTDSTSTASCGSTCSTTPAKLSVVKRKSLAGVSLVSQRPVNSNLKTISSTIRRRAVVRSPVMQKRFYRQDNTTTDASNPCGACPIKESGGGLGDLVGILGTLNITKLTEVFLNVNLLGAQATSNDFTIDVRGEFNSDAYPNNPFYPFPVSFPQPVGTKMVDALITDWTINTLFYQLHKVGFLSIKLGPDTPKIGALLKTTCSEDEEDGSGLEDHGVETEEATSPSSVTSDAPVMKRKSRKSAVFNGLIARPKRQDASDSGGGSLADLGFCLGDILPGIRDAHPNQKLNVQVSTARAPSVIFKNGGIATLDLLANADFHLESTDEKVGTIQIAATIELTVTYNGKLAADIALTQLQLKEIGNSLGLPQETLDNLANLAKDMLGKQSAENPLWGAKEAILKVANKAFGNGKEISLPSGILPFNHAVYLATDITISQQALADNGLADDDALSAWRSRKVRGMVYRGRKKRGKLPVRNFIGYAFLFERILATVLVKKYENLNNYYFSAIWFCVIIFASCLSIFFQYFSQDATREMSKETVIMAFITVLFLITYLNEKRYNSRIYMSSYNTLTEAYQLSENIRTGKQLAPPLYYFEVLSTSSSAELYSLFYYIAFSFSNLCIQITVIRYHPILRKNACLLFKDLNLSLYGLVFKLGFQLWEIISPLAKTDRLSSREKSRTPKGLRLDSPERNQYGRVDYFNESLAKADKNSILKVYTDASRKFNGDVGIGGFVDEHLKFSEQSPKYNREELNTSGFGEVAAALHALEWLAKEKIYKNKQIVLYTDYLPLILALQWMPNDCIFCSQILRIRNLARGFPNGVYFQYIKGHDGHPDNLEADKLARKAIGLPSRDEKPEQKSIQIPTLDRCGSWDRKLFIYIPPKVKATTEYIPVKNDKVVEPEAAKEQQGNKEGGVNLPLRQKEKPANSLSNPHRKEEESFPLKPPKLSLGGQNLISNFNLAGSFVVQNMDESYSTQTSHQEMQQNLSHSFVPPQCLPLTNDYSFPLYHQQLFVPAVNSDELSEAETPTQLQDFNNQNGDFSSFCQTNQLYSPKPYSSHQKARPSSKKWRSHRAADLTSTKSGAARDKSEKPPYTYICLIAKAIQAQPNQKATLAEIYQYLGENYDFFRGKYTGWKNSIRHNLSIGGCFKKLPKEGSNGSSSGTNKIGKGHKWVLGPELAADGRMNRKTRLVAATETLECSSKSTKHSKGFADKKPSPMSILPVTKIETNLTAVDLPTLPNSDICNSLNKWSTDNVLPSCEQQSSYPMPIEHWHSDHVQPALSAITADQYFPAIGQPNAYSSEYEEQHTFPAINPVTSCYWYAPSCVVQPYPQQQPPSPSTFLSLSDYQNSQMLSLSVKLEENKEKTDSLLINTANSELNEQTAQMEMGTVPTEISITSNSFVVTPPTNSSIYDNYQQHISAFSYCGSGSQSSYLDAYPYPNSEINNPSSDFCWTSHASSSFRSYPQNYCSFEQPEDQVAEIISEENNCVIY</sequence>
<dbReference type="Pfam" id="PF00250">
    <property type="entry name" value="Forkhead"/>
    <property type="match status" value="1"/>
</dbReference>
<dbReference type="SMART" id="SM00329">
    <property type="entry name" value="BPI2"/>
    <property type="match status" value="1"/>
</dbReference>
<dbReference type="SUPFAM" id="SSF55394">
    <property type="entry name" value="Bactericidal permeability-increasing protein, BPI"/>
    <property type="match status" value="2"/>
</dbReference>
<evidence type="ECO:0000256" key="5">
    <source>
        <dbReference type="PROSITE-ProRule" id="PRU00089"/>
    </source>
</evidence>
<evidence type="ECO:0000313" key="11">
    <source>
        <dbReference type="WBParaSite" id="jg19450"/>
    </source>
</evidence>
<evidence type="ECO:0000256" key="3">
    <source>
        <dbReference type="ARBA" id="ARBA00023125"/>
    </source>
</evidence>
<dbReference type="GO" id="GO:0005615">
    <property type="term" value="C:extracellular space"/>
    <property type="evidence" value="ECO:0007669"/>
    <property type="project" value="TreeGrafter"/>
</dbReference>
<dbReference type="PROSITE" id="PS50039">
    <property type="entry name" value="FORK_HEAD_3"/>
    <property type="match status" value="1"/>
</dbReference>
<dbReference type="PROSITE" id="PS50879">
    <property type="entry name" value="RNASE_H_1"/>
    <property type="match status" value="1"/>
</dbReference>
<dbReference type="SMART" id="SM00328">
    <property type="entry name" value="BPI1"/>
    <property type="match status" value="1"/>
</dbReference>
<feature type="region of interest" description="Disordered" evidence="6">
    <location>
        <begin position="617"/>
        <end position="645"/>
    </location>
</feature>
<comment type="similarity">
    <text evidence="1">Belongs to the nematode receptor-like protein sre family.</text>
</comment>
<dbReference type="SMART" id="SM00339">
    <property type="entry name" value="FH"/>
    <property type="match status" value="1"/>
</dbReference>
<dbReference type="WBParaSite" id="jg19450">
    <property type="protein sequence ID" value="jg19450"/>
    <property type="gene ID" value="jg19450"/>
</dbReference>
<dbReference type="InterPro" id="IPR002156">
    <property type="entry name" value="RNaseH_domain"/>
</dbReference>
<feature type="region of interest" description="Disordered" evidence="6">
    <location>
        <begin position="87"/>
        <end position="144"/>
    </location>
</feature>
<keyword evidence="5" id="KW-0539">Nucleus</keyword>
<dbReference type="Gene3D" id="3.30.420.10">
    <property type="entry name" value="Ribonuclease H-like superfamily/Ribonuclease H"/>
    <property type="match status" value="1"/>
</dbReference>
<feature type="region of interest" description="Disordered" evidence="6">
    <location>
        <begin position="1307"/>
        <end position="1351"/>
    </location>
</feature>
<dbReference type="PROSITE" id="PS00658">
    <property type="entry name" value="FORK_HEAD_2"/>
    <property type="match status" value="1"/>
</dbReference>
<feature type="domain" description="Fork-head" evidence="8">
    <location>
        <begin position="1496"/>
        <end position="1595"/>
    </location>
</feature>
<dbReference type="GO" id="GO:0008289">
    <property type="term" value="F:lipid binding"/>
    <property type="evidence" value="ECO:0007669"/>
    <property type="project" value="InterPro"/>
</dbReference>
<keyword evidence="7" id="KW-0812">Transmembrane</keyword>
<keyword evidence="3 5" id="KW-0238">DNA-binding</keyword>
<reference evidence="11" key="1">
    <citation type="submission" date="2022-11" db="UniProtKB">
        <authorList>
            <consortium name="WormBaseParasite"/>
        </authorList>
    </citation>
    <scope>IDENTIFICATION</scope>
</reference>
<dbReference type="Pfam" id="PF00075">
    <property type="entry name" value="RNase_H"/>
    <property type="match status" value="1"/>
</dbReference>
<comment type="subcellular location">
    <subcellularLocation>
        <location evidence="5">Nucleus</location>
    </subcellularLocation>
</comment>
<feature type="transmembrane region" description="Helical" evidence="7">
    <location>
        <begin position="54"/>
        <end position="71"/>
    </location>
</feature>
<dbReference type="InterPro" id="IPR036388">
    <property type="entry name" value="WH-like_DNA-bd_sf"/>
</dbReference>
<accession>A0A915DHA8</accession>
<evidence type="ECO:0000256" key="2">
    <source>
        <dbReference type="ARBA" id="ARBA00007292"/>
    </source>
</evidence>
<dbReference type="Gene3D" id="3.15.10.10">
    <property type="entry name" value="Bactericidal permeability-increasing protein, domain 1"/>
    <property type="match status" value="1"/>
</dbReference>
<evidence type="ECO:0000313" key="10">
    <source>
        <dbReference type="Proteomes" id="UP000887574"/>
    </source>
</evidence>
<feature type="DNA-binding region" description="Fork-head" evidence="5">
    <location>
        <begin position="1496"/>
        <end position="1595"/>
    </location>
</feature>
<feature type="region of interest" description="Disordered" evidence="6">
    <location>
        <begin position="1458"/>
        <end position="1494"/>
    </location>
</feature>
<dbReference type="PANTHER" id="PTHR10504:SF144">
    <property type="entry name" value="BPI1 DOMAIN-CONTAINING PROTEIN"/>
    <property type="match status" value="1"/>
</dbReference>
<dbReference type="GO" id="GO:0016020">
    <property type="term" value="C:membrane"/>
    <property type="evidence" value="ECO:0007669"/>
    <property type="project" value="InterPro"/>
</dbReference>
<dbReference type="InterPro" id="IPR001124">
    <property type="entry name" value="Lipid-bd_serum_glycop_C"/>
</dbReference>
<dbReference type="InterPro" id="IPR017943">
    <property type="entry name" value="Bactericidal_perm-incr_a/b_dom"/>
</dbReference>
<feature type="transmembrane region" description="Helical" evidence="7">
    <location>
        <begin position="948"/>
        <end position="964"/>
    </location>
</feature>
<dbReference type="InterPro" id="IPR036397">
    <property type="entry name" value="RNaseH_sf"/>
</dbReference>
<feature type="transmembrane region" description="Helical" evidence="7">
    <location>
        <begin position="888"/>
        <end position="907"/>
    </location>
</feature>
<dbReference type="InterPro" id="IPR030456">
    <property type="entry name" value="TF_fork_head_CS_2"/>
</dbReference>
<dbReference type="GO" id="GO:0004523">
    <property type="term" value="F:RNA-DNA hybrid ribonuclease activity"/>
    <property type="evidence" value="ECO:0007669"/>
    <property type="project" value="InterPro"/>
</dbReference>
<evidence type="ECO:0000259" key="9">
    <source>
        <dbReference type="PROSITE" id="PS50879"/>
    </source>
</evidence>
<dbReference type="InterPro" id="IPR004151">
    <property type="entry name" value="7TM_GPCR_serpentine_rcpt_Sre"/>
</dbReference>
<dbReference type="InterPro" id="IPR036390">
    <property type="entry name" value="WH_DNA-bd_sf"/>
</dbReference>
<dbReference type="PANTHER" id="PTHR10504">
    <property type="entry name" value="BACTERICIDAL PERMEABILITY-INCREASING BPI PROTEIN-RELATED"/>
    <property type="match status" value="1"/>
</dbReference>
<evidence type="ECO:0000259" key="8">
    <source>
        <dbReference type="PROSITE" id="PS50039"/>
    </source>
</evidence>
<dbReference type="InterPro" id="IPR012337">
    <property type="entry name" value="RNaseH-like_sf"/>
</dbReference>
<dbReference type="GO" id="GO:0043565">
    <property type="term" value="F:sequence-specific DNA binding"/>
    <property type="evidence" value="ECO:0007669"/>
    <property type="project" value="InterPro"/>
</dbReference>
<keyword evidence="10" id="KW-1185">Reference proteome</keyword>
<feature type="transmembrane region" description="Helical" evidence="7">
    <location>
        <begin position="913"/>
        <end position="936"/>
    </location>
</feature>
<dbReference type="Gene3D" id="1.10.10.10">
    <property type="entry name" value="Winged helix-like DNA-binding domain superfamily/Winged helix DNA-binding domain"/>
    <property type="match status" value="1"/>
</dbReference>